<dbReference type="GO" id="GO:0070497">
    <property type="term" value="F:6-carboxytetrahydropterin synthase activity"/>
    <property type="evidence" value="ECO:0007669"/>
    <property type="project" value="UniProtKB-EC"/>
</dbReference>
<dbReference type="AlphaFoldDB" id="A0A9D1T1F7"/>
<dbReference type="SUPFAM" id="SSF55620">
    <property type="entry name" value="Tetrahydrobiopterin biosynthesis enzymes-like"/>
    <property type="match status" value="1"/>
</dbReference>
<comment type="similarity">
    <text evidence="3">Belongs to the PTPS family. QueD subfamily.</text>
</comment>
<keyword evidence="8" id="KW-0456">Lyase</keyword>
<evidence type="ECO:0000256" key="7">
    <source>
        <dbReference type="ARBA" id="ARBA00022833"/>
    </source>
</evidence>
<evidence type="ECO:0000256" key="1">
    <source>
        <dbReference type="ARBA" id="ARBA00001947"/>
    </source>
</evidence>
<dbReference type="InterPro" id="IPR007115">
    <property type="entry name" value="6-PTP_synth/QueD"/>
</dbReference>
<dbReference type="Gene3D" id="3.30.479.10">
    <property type="entry name" value="6-pyruvoyl tetrahydropterin synthase/QueD"/>
    <property type="match status" value="1"/>
</dbReference>
<evidence type="ECO:0000313" key="11">
    <source>
        <dbReference type="EMBL" id="HIV04525.1"/>
    </source>
</evidence>
<comment type="cofactor">
    <cofactor evidence="1">
        <name>Zn(2+)</name>
        <dbReference type="ChEBI" id="CHEBI:29105"/>
    </cofactor>
</comment>
<protein>
    <recommendedName>
        <fullName evidence="5">6-carboxy-5,6,7,8-tetrahydropterin synthase</fullName>
        <ecNumber evidence="4">4.1.2.50</ecNumber>
    </recommendedName>
    <alternativeName>
        <fullName evidence="9">Queuosine biosynthesis protein QueD</fullName>
    </alternativeName>
</protein>
<evidence type="ECO:0000256" key="9">
    <source>
        <dbReference type="ARBA" id="ARBA00031449"/>
    </source>
</evidence>
<keyword evidence="6" id="KW-0479">Metal-binding</keyword>
<dbReference type="Pfam" id="PF01242">
    <property type="entry name" value="PTPS"/>
    <property type="match status" value="1"/>
</dbReference>
<proteinExistence type="inferred from homology"/>
<dbReference type="EMBL" id="DVOG01000133">
    <property type="protein sequence ID" value="HIV04525.1"/>
    <property type="molecule type" value="Genomic_DNA"/>
</dbReference>
<comment type="pathway">
    <text evidence="2">Purine metabolism; 7-cyano-7-deazaguanine biosynthesis.</text>
</comment>
<evidence type="ECO:0000256" key="4">
    <source>
        <dbReference type="ARBA" id="ARBA00012982"/>
    </source>
</evidence>
<evidence type="ECO:0000256" key="2">
    <source>
        <dbReference type="ARBA" id="ARBA00005061"/>
    </source>
</evidence>
<evidence type="ECO:0000256" key="6">
    <source>
        <dbReference type="ARBA" id="ARBA00022723"/>
    </source>
</evidence>
<organism evidence="11 12">
    <name type="scientific">Candidatus Spyradosoma merdigallinarum</name>
    <dbReference type="NCBI Taxonomy" id="2840950"/>
    <lineage>
        <taxon>Bacteria</taxon>
        <taxon>Pseudomonadati</taxon>
        <taxon>Verrucomicrobiota</taxon>
        <taxon>Opitutia</taxon>
        <taxon>Opitutia incertae sedis</taxon>
        <taxon>Candidatus Spyradosoma</taxon>
    </lineage>
</organism>
<dbReference type="Proteomes" id="UP000886812">
    <property type="component" value="Unassembled WGS sequence"/>
</dbReference>
<dbReference type="InterPro" id="IPR038418">
    <property type="entry name" value="6-PTP_synth/QueD_sf"/>
</dbReference>
<dbReference type="GO" id="GO:0046872">
    <property type="term" value="F:metal ion binding"/>
    <property type="evidence" value="ECO:0007669"/>
    <property type="project" value="UniProtKB-KW"/>
</dbReference>
<evidence type="ECO:0000256" key="5">
    <source>
        <dbReference type="ARBA" id="ARBA00018141"/>
    </source>
</evidence>
<name>A0A9D1T1F7_9BACT</name>
<dbReference type="EC" id="4.1.2.50" evidence="4"/>
<gene>
    <name evidence="11" type="ORF">IAC75_05180</name>
</gene>
<evidence type="ECO:0000256" key="3">
    <source>
        <dbReference type="ARBA" id="ARBA00008900"/>
    </source>
</evidence>
<evidence type="ECO:0000313" key="12">
    <source>
        <dbReference type="Proteomes" id="UP000886812"/>
    </source>
</evidence>
<dbReference type="PANTHER" id="PTHR12589:SF7">
    <property type="entry name" value="6-PYRUVOYL TETRAHYDROBIOPTERIN SYNTHASE"/>
    <property type="match status" value="1"/>
</dbReference>
<keyword evidence="7" id="KW-0862">Zinc</keyword>
<sequence>MHTCEKIYTDIPMGHVQHRHPGHCSFVHGHNWSLTLTFACEELDHLGFVIDFGGIKFISQWISEHLDHACLFAKSDAEGLKMLAAFPHLFKPYILDNCSAEGLATHLFDVFDALVRKESANRARLKSIKVGEDSKNFAYFEK</sequence>
<evidence type="ECO:0000256" key="10">
    <source>
        <dbReference type="ARBA" id="ARBA00048807"/>
    </source>
</evidence>
<reference evidence="11" key="2">
    <citation type="journal article" date="2021" name="PeerJ">
        <title>Extensive microbial diversity within the chicken gut microbiome revealed by metagenomics and culture.</title>
        <authorList>
            <person name="Gilroy R."/>
            <person name="Ravi A."/>
            <person name="Getino M."/>
            <person name="Pursley I."/>
            <person name="Horton D.L."/>
            <person name="Alikhan N.F."/>
            <person name="Baker D."/>
            <person name="Gharbi K."/>
            <person name="Hall N."/>
            <person name="Watson M."/>
            <person name="Adriaenssens E.M."/>
            <person name="Foster-Nyarko E."/>
            <person name="Jarju S."/>
            <person name="Secka A."/>
            <person name="Antonio M."/>
            <person name="Oren A."/>
            <person name="Chaudhuri R.R."/>
            <person name="La Ragione R."/>
            <person name="Hildebrand F."/>
            <person name="Pallen M.J."/>
        </authorList>
    </citation>
    <scope>NUCLEOTIDE SEQUENCE</scope>
    <source>
        <strain evidence="11">10669</strain>
    </source>
</reference>
<comment type="catalytic activity">
    <reaction evidence="10">
        <text>7,8-dihydroneopterin 3'-triphosphate + H2O = 6-carboxy-5,6,7,8-tetrahydropterin + triphosphate + acetaldehyde + 2 H(+)</text>
        <dbReference type="Rhea" id="RHEA:27966"/>
        <dbReference type="ChEBI" id="CHEBI:15343"/>
        <dbReference type="ChEBI" id="CHEBI:15377"/>
        <dbReference type="ChEBI" id="CHEBI:15378"/>
        <dbReference type="ChEBI" id="CHEBI:18036"/>
        <dbReference type="ChEBI" id="CHEBI:58462"/>
        <dbReference type="ChEBI" id="CHEBI:61032"/>
        <dbReference type="EC" id="4.1.2.50"/>
    </reaction>
</comment>
<accession>A0A9D1T1F7</accession>
<reference evidence="11" key="1">
    <citation type="submission" date="2020-10" db="EMBL/GenBank/DDBJ databases">
        <authorList>
            <person name="Gilroy R."/>
        </authorList>
    </citation>
    <scope>NUCLEOTIDE SEQUENCE</scope>
    <source>
        <strain evidence="11">10669</strain>
    </source>
</reference>
<dbReference type="PANTHER" id="PTHR12589">
    <property type="entry name" value="PYRUVOYL TETRAHYDROBIOPTERIN SYNTHASE"/>
    <property type="match status" value="1"/>
</dbReference>
<evidence type="ECO:0000256" key="8">
    <source>
        <dbReference type="ARBA" id="ARBA00023239"/>
    </source>
</evidence>
<comment type="caution">
    <text evidence="11">The sequence shown here is derived from an EMBL/GenBank/DDBJ whole genome shotgun (WGS) entry which is preliminary data.</text>
</comment>